<sequence>MAEDVPVARAGKAGTVAVVAVTSMAGFIAFLDSTIVNIAFPSIRADFSSWSLDSLSWVMNIYNIVFAALLVPAGRYADRFGRKMLFVAGLVVFAATSLLCALAPTAGLLVVFRGFQALGAALIVPSALALLLPAFPEARRGVAVSLFAATAALAAGIGPALGGFLIDISDWRLVFAVNVPIGLLTVVAALLWLTEARDSAATANPDKVAIVCSAGGFGLLALGIVKGNDWGWADWRTISALGAGIVLVLWVVQRCRTHPAPLIEARILADRTIASASVSTFVFAAAFYAYLLANVLFLTSVWHYSTLRAGLAMTPAPLFSTLAARPAGAIYDRFGGRWVAVTGAVLVAAGLLCYALLAGADPDFLLGWLPGAIISGVGVGMVWPSLATAAVQGVTGTRFATATAFNGALRQLGGVLGVAACVSFLTARGGSDPLRSFHMIWIAGGIVCIAAGIAASSLRRPLPVATAEVSVPA</sequence>
<dbReference type="NCBIfam" id="TIGR00711">
    <property type="entry name" value="efflux_EmrB"/>
    <property type="match status" value="1"/>
</dbReference>
<feature type="transmembrane region" description="Helical" evidence="7">
    <location>
        <begin position="117"/>
        <end position="135"/>
    </location>
</feature>
<evidence type="ECO:0000256" key="7">
    <source>
        <dbReference type="SAM" id="Phobius"/>
    </source>
</evidence>
<proteinExistence type="predicted"/>
<feature type="transmembrane region" description="Helical" evidence="7">
    <location>
        <begin position="142"/>
        <end position="166"/>
    </location>
</feature>
<feature type="transmembrane region" description="Helical" evidence="7">
    <location>
        <begin position="208"/>
        <end position="227"/>
    </location>
</feature>
<dbReference type="PRINTS" id="PR01036">
    <property type="entry name" value="TCRTETB"/>
</dbReference>
<accession>A0ABW6NRE5</accession>
<dbReference type="InterPro" id="IPR020846">
    <property type="entry name" value="MFS_dom"/>
</dbReference>
<comment type="subcellular location">
    <subcellularLocation>
        <location evidence="1">Cell membrane</location>
        <topology evidence="1">Multi-pass membrane protein</topology>
    </subcellularLocation>
</comment>
<evidence type="ECO:0000259" key="8">
    <source>
        <dbReference type="PROSITE" id="PS50850"/>
    </source>
</evidence>
<feature type="transmembrane region" description="Helical" evidence="7">
    <location>
        <begin position="305"/>
        <end position="324"/>
    </location>
</feature>
<feature type="transmembrane region" description="Helical" evidence="7">
    <location>
        <begin position="85"/>
        <end position="111"/>
    </location>
</feature>
<feature type="transmembrane region" description="Helical" evidence="7">
    <location>
        <begin position="408"/>
        <end position="427"/>
    </location>
</feature>
<feature type="transmembrane region" description="Helical" evidence="7">
    <location>
        <begin position="273"/>
        <end position="293"/>
    </location>
</feature>
<dbReference type="Proteomes" id="UP001601521">
    <property type="component" value="Unassembled WGS sequence"/>
</dbReference>
<keyword evidence="4 7" id="KW-0812">Transmembrane</keyword>
<keyword evidence="2" id="KW-0813">Transport</keyword>
<feature type="transmembrane region" description="Helical" evidence="7">
    <location>
        <begin position="55"/>
        <end position="73"/>
    </location>
</feature>
<evidence type="ECO:0000256" key="4">
    <source>
        <dbReference type="ARBA" id="ARBA00022692"/>
    </source>
</evidence>
<keyword evidence="3" id="KW-1003">Cell membrane</keyword>
<evidence type="ECO:0000256" key="5">
    <source>
        <dbReference type="ARBA" id="ARBA00022989"/>
    </source>
</evidence>
<dbReference type="PROSITE" id="PS00216">
    <property type="entry name" value="SUGAR_TRANSPORT_1"/>
    <property type="match status" value="1"/>
</dbReference>
<reference evidence="9 10" key="1">
    <citation type="submission" date="2024-10" db="EMBL/GenBank/DDBJ databases">
        <title>The Natural Products Discovery Center: Release of the First 8490 Sequenced Strains for Exploring Actinobacteria Biosynthetic Diversity.</title>
        <authorList>
            <person name="Kalkreuter E."/>
            <person name="Kautsar S.A."/>
            <person name="Yang D."/>
            <person name="Bader C.D."/>
            <person name="Teijaro C.N."/>
            <person name="Fluegel L."/>
            <person name="Davis C.M."/>
            <person name="Simpson J.R."/>
            <person name="Lauterbach L."/>
            <person name="Steele A.D."/>
            <person name="Gui C."/>
            <person name="Meng S."/>
            <person name="Li G."/>
            <person name="Viehrig K."/>
            <person name="Ye F."/>
            <person name="Su P."/>
            <person name="Kiefer A.F."/>
            <person name="Nichols A."/>
            <person name="Cepeda A.J."/>
            <person name="Yan W."/>
            <person name="Fan B."/>
            <person name="Jiang Y."/>
            <person name="Adhikari A."/>
            <person name="Zheng C.-J."/>
            <person name="Schuster L."/>
            <person name="Cowan T.M."/>
            <person name="Smanski M.J."/>
            <person name="Chevrette M.G."/>
            <person name="De Carvalho L.P.S."/>
            <person name="Shen B."/>
        </authorList>
    </citation>
    <scope>NUCLEOTIDE SEQUENCE [LARGE SCALE GENOMIC DNA]</scope>
    <source>
        <strain evidence="9 10">NPDC004550</strain>
    </source>
</reference>
<feature type="transmembrane region" description="Helical" evidence="7">
    <location>
        <begin position="16"/>
        <end position="43"/>
    </location>
</feature>
<dbReference type="InterPro" id="IPR036259">
    <property type="entry name" value="MFS_trans_sf"/>
</dbReference>
<dbReference type="PANTHER" id="PTHR42718">
    <property type="entry name" value="MAJOR FACILITATOR SUPERFAMILY MULTIDRUG TRANSPORTER MFSC"/>
    <property type="match status" value="1"/>
</dbReference>
<evidence type="ECO:0000256" key="6">
    <source>
        <dbReference type="ARBA" id="ARBA00023136"/>
    </source>
</evidence>
<feature type="transmembrane region" description="Helical" evidence="7">
    <location>
        <begin position="233"/>
        <end position="252"/>
    </location>
</feature>
<dbReference type="Gene3D" id="1.20.1720.10">
    <property type="entry name" value="Multidrug resistance protein D"/>
    <property type="match status" value="1"/>
</dbReference>
<feature type="transmembrane region" description="Helical" evidence="7">
    <location>
        <begin position="172"/>
        <end position="196"/>
    </location>
</feature>
<keyword evidence="5 7" id="KW-1133">Transmembrane helix</keyword>
<dbReference type="InterPro" id="IPR004638">
    <property type="entry name" value="EmrB-like"/>
</dbReference>
<feature type="transmembrane region" description="Helical" evidence="7">
    <location>
        <begin position="439"/>
        <end position="458"/>
    </location>
</feature>
<dbReference type="InterPro" id="IPR011701">
    <property type="entry name" value="MFS"/>
</dbReference>
<name>A0ABW6NRE5_9NOCA</name>
<dbReference type="Pfam" id="PF07690">
    <property type="entry name" value="MFS_1"/>
    <property type="match status" value="2"/>
</dbReference>
<evidence type="ECO:0000313" key="10">
    <source>
        <dbReference type="Proteomes" id="UP001601521"/>
    </source>
</evidence>
<dbReference type="InterPro" id="IPR005829">
    <property type="entry name" value="Sugar_transporter_CS"/>
</dbReference>
<evidence type="ECO:0000256" key="2">
    <source>
        <dbReference type="ARBA" id="ARBA00022448"/>
    </source>
</evidence>
<dbReference type="RefSeq" id="WP_387255019.1">
    <property type="nucleotide sequence ID" value="NZ_JBIALX010000018.1"/>
</dbReference>
<keyword evidence="10" id="KW-1185">Reference proteome</keyword>
<keyword evidence="6 7" id="KW-0472">Membrane</keyword>
<protein>
    <submittedName>
        <fullName evidence="9">MFS transporter</fullName>
    </submittedName>
</protein>
<dbReference type="PANTHER" id="PTHR42718:SF48">
    <property type="entry name" value="CONSERVED TWO-DOMAIN MEMBRANE PROTEIN-RELATED"/>
    <property type="match status" value="1"/>
</dbReference>
<organism evidence="9 10">
    <name type="scientific">Nocardia africana</name>
    <dbReference type="NCBI Taxonomy" id="134964"/>
    <lineage>
        <taxon>Bacteria</taxon>
        <taxon>Bacillati</taxon>
        <taxon>Actinomycetota</taxon>
        <taxon>Actinomycetes</taxon>
        <taxon>Mycobacteriales</taxon>
        <taxon>Nocardiaceae</taxon>
        <taxon>Nocardia</taxon>
    </lineage>
</organism>
<dbReference type="CDD" id="cd17321">
    <property type="entry name" value="MFS_MMR_MDR_like"/>
    <property type="match status" value="1"/>
</dbReference>
<evidence type="ECO:0000256" key="3">
    <source>
        <dbReference type="ARBA" id="ARBA00022475"/>
    </source>
</evidence>
<comment type="caution">
    <text evidence="9">The sequence shown here is derived from an EMBL/GenBank/DDBJ whole genome shotgun (WGS) entry which is preliminary data.</text>
</comment>
<dbReference type="Gene3D" id="1.20.1250.20">
    <property type="entry name" value="MFS general substrate transporter like domains"/>
    <property type="match status" value="1"/>
</dbReference>
<feature type="transmembrane region" description="Helical" evidence="7">
    <location>
        <begin position="365"/>
        <end position="387"/>
    </location>
</feature>
<evidence type="ECO:0000313" key="9">
    <source>
        <dbReference type="EMBL" id="MFF0457721.1"/>
    </source>
</evidence>
<feature type="transmembrane region" description="Helical" evidence="7">
    <location>
        <begin position="336"/>
        <end position="359"/>
    </location>
</feature>
<dbReference type="PROSITE" id="PS50850">
    <property type="entry name" value="MFS"/>
    <property type="match status" value="1"/>
</dbReference>
<evidence type="ECO:0000256" key="1">
    <source>
        <dbReference type="ARBA" id="ARBA00004651"/>
    </source>
</evidence>
<dbReference type="EMBL" id="JBIALX010000018">
    <property type="protein sequence ID" value="MFF0457721.1"/>
    <property type="molecule type" value="Genomic_DNA"/>
</dbReference>
<gene>
    <name evidence="9" type="ORF">ACFYTH_30525</name>
</gene>
<feature type="domain" description="Major facilitator superfamily (MFS) profile" evidence="8">
    <location>
        <begin position="18"/>
        <end position="462"/>
    </location>
</feature>
<dbReference type="SUPFAM" id="SSF103473">
    <property type="entry name" value="MFS general substrate transporter"/>
    <property type="match status" value="1"/>
</dbReference>